<proteinExistence type="predicted"/>
<accession>A0ABY1QK18</accession>
<keyword evidence="1" id="KW-1133">Transmembrane helix</keyword>
<gene>
    <name evidence="2" type="ORF">SAMN06265222_11631</name>
</gene>
<feature type="transmembrane region" description="Helical" evidence="1">
    <location>
        <begin position="232"/>
        <end position="251"/>
    </location>
</feature>
<name>A0ABY1QK18_9BACT</name>
<evidence type="ECO:0000313" key="3">
    <source>
        <dbReference type="Proteomes" id="UP001158067"/>
    </source>
</evidence>
<dbReference type="EMBL" id="FXUG01000016">
    <property type="protein sequence ID" value="SMP73139.1"/>
    <property type="molecule type" value="Genomic_DNA"/>
</dbReference>
<dbReference type="Proteomes" id="UP001158067">
    <property type="component" value="Unassembled WGS sequence"/>
</dbReference>
<keyword evidence="3" id="KW-1185">Reference proteome</keyword>
<keyword evidence="1" id="KW-0812">Transmembrane</keyword>
<organism evidence="2 3">
    <name type="scientific">Neorhodopirellula lusitana</name>
    <dbReference type="NCBI Taxonomy" id="445327"/>
    <lineage>
        <taxon>Bacteria</taxon>
        <taxon>Pseudomonadati</taxon>
        <taxon>Planctomycetota</taxon>
        <taxon>Planctomycetia</taxon>
        <taxon>Pirellulales</taxon>
        <taxon>Pirellulaceae</taxon>
        <taxon>Neorhodopirellula</taxon>
    </lineage>
</organism>
<keyword evidence="1" id="KW-0472">Membrane</keyword>
<protein>
    <submittedName>
        <fullName evidence="2">Uncharacterized protein</fullName>
    </submittedName>
</protein>
<comment type="caution">
    <text evidence="2">The sequence shown here is derived from an EMBL/GenBank/DDBJ whole genome shotgun (WGS) entry which is preliminary data.</text>
</comment>
<feature type="transmembrane region" description="Helical" evidence="1">
    <location>
        <begin position="203"/>
        <end position="225"/>
    </location>
</feature>
<sequence>MESALNMKTILTCVCGKRLSVVKGARAKKVKCPGCAALLSVPATAAASPTSSTAAQAQASNFKLKCRCGQILSLKAEMRGKKVRCPGCSQTLQVPAANGRPRPAQAPLAQPVRQPASGEDLWATLPSIAKVAHTAPRFEGPVTIQPGSFAAPVKKPSAGNRSSGSGSFEMIVGIVAWAVPLVCFLAGFAITILGTPSPGKTKFVGAVVMLGLLTGICTTIAVLVMALKKRKILGHLIGGLVANGLIILFFANGPTIKKWSAEMRTRHLVQDLDANRNSGPPVSEDAMKVSLKNGAKQIGDATMKNNVSTIIAMTYPPMVKLAGGSPKYESITRDALKAMQAKGIKIDAYNVSGVRQIVEENGKHFAIVDTSLSLTSPGGMLTTSGYLLGISTDGGRSWTYLDGNGVKDEKLRARVLPDLPRSLVLPANG</sequence>
<feature type="transmembrane region" description="Helical" evidence="1">
    <location>
        <begin position="170"/>
        <end position="191"/>
    </location>
</feature>
<evidence type="ECO:0000313" key="2">
    <source>
        <dbReference type="EMBL" id="SMP73139.1"/>
    </source>
</evidence>
<reference evidence="2 3" key="1">
    <citation type="submission" date="2017-05" db="EMBL/GenBank/DDBJ databases">
        <authorList>
            <person name="Varghese N."/>
            <person name="Submissions S."/>
        </authorList>
    </citation>
    <scope>NUCLEOTIDE SEQUENCE [LARGE SCALE GENOMIC DNA]</scope>
    <source>
        <strain evidence="2 3">DSM 25457</strain>
    </source>
</reference>
<evidence type="ECO:0000256" key="1">
    <source>
        <dbReference type="SAM" id="Phobius"/>
    </source>
</evidence>